<comment type="caution">
    <text evidence="2">The sequence shown here is derived from an EMBL/GenBank/DDBJ whole genome shotgun (WGS) entry which is preliminary data.</text>
</comment>
<feature type="region of interest" description="Disordered" evidence="1">
    <location>
        <begin position="67"/>
        <end position="126"/>
    </location>
</feature>
<evidence type="ECO:0000256" key="1">
    <source>
        <dbReference type="SAM" id="MobiDB-lite"/>
    </source>
</evidence>
<keyword evidence="3" id="KW-1185">Reference proteome</keyword>
<proteinExistence type="predicted"/>
<evidence type="ECO:0000313" key="2">
    <source>
        <dbReference type="EMBL" id="KAF7337365.1"/>
    </source>
</evidence>
<reference evidence="2" key="1">
    <citation type="submission" date="2020-05" db="EMBL/GenBank/DDBJ databases">
        <title>Mycena genomes resolve the evolution of fungal bioluminescence.</title>
        <authorList>
            <person name="Tsai I.J."/>
        </authorList>
    </citation>
    <scope>NUCLEOTIDE SEQUENCE</scope>
    <source>
        <strain evidence="2">160909Yilan</strain>
    </source>
</reference>
<gene>
    <name evidence="2" type="ORF">MSAN_02262500</name>
</gene>
<name>A0A8H6X9W9_9AGAR</name>
<protein>
    <submittedName>
        <fullName evidence="2">Uncharacterized protein</fullName>
    </submittedName>
</protein>
<accession>A0A8H6X9W9</accession>
<organism evidence="2 3">
    <name type="scientific">Mycena sanguinolenta</name>
    <dbReference type="NCBI Taxonomy" id="230812"/>
    <lineage>
        <taxon>Eukaryota</taxon>
        <taxon>Fungi</taxon>
        <taxon>Dikarya</taxon>
        <taxon>Basidiomycota</taxon>
        <taxon>Agaricomycotina</taxon>
        <taxon>Agaricomycetes</taxon>
        <taxon>Agaricomycetidae</taxon>
        <taxon>Agaricales</taxon>
        <taxon>Marasmiineae</taxon>
        <taxon>Mycenaceae</taxon>
        <taxon>Mycena</taxon>
    </lineage>
</organism>
<feature type="compositionally biased region" description="Low complexity" evidence="1">
    <location>
        <begin position="71"/>
        <end position="86"/>
    </location>
</feature>
<dbReference type="EMBL" id="JACAZH010000034">
    <property type="protein sequence ID" value="KAF7337365.1"/>
    <property type="molecule type" value="Genomic_DNA"/>
</dbReference>
<dbReference type="Proteomes" id="UP000623467">
    <property type="component" value="Unassembled WGS sequence"/>
</dbReference>
<sequence>MTRASAKTTGRYTRMCSTRRGRWRGLCVGLGAFSDEGQERSKREYARVVLSAWIRCRLPVQMNAGTASGGTFETEIENATANEAGTSSNAHTAPSPARPSPTRFTALEKQAASPRPATAEAPTPVSDVLAQTHAVLTPAPADAI</sequence>
<dbReference type="AlphaFoldDB" id="A0A8H6X9W9"/>
<evidence type="ECO:0000313" key="3">
    <source>
        <dbReference type="Proteomes" id="UP000623467"/>
    </source>
</evidence>